<dbReference type="EMBL" id="MT142824">
    <property type="protein sequence ID" value="QJA89115.1"/>
    <property type="molecule type" value="Genomic_DNA"/>
</dbReference>
<organism evidence="1">
    <name type="scientific">viral metagenome</name>
    <dbReference type="NCBI Taxonomy" id="1070528"/>
    <lineage>
        <taxon>unclassified sequences</taxon>
        <taxon>metagenomes</taxon>
        <taxon>organismal metagenomes</taxon>
    </lineage>
</organism>
<sequence length="50" mass="5945">MNKLVRWIAWKLPKKLVYWCVIRVGVNAAGSKYPNQIVPELLFMDALERW</sequence>
<dbReference type="EMBL" id="MT141912">
    <property type="protein sequence ID" value="QJA71937.1"/>
    <property type="molecule type" value="Genomic_DNA"/>
</dbReference>
<dbReference type="AlphaFoldDB" id="A0A6M3JT76"/>
<protein>
    <submittedName>
        <fullName evidence="1">Uncharacterized protein</fullName>
    </submittedName>
</protein>
<name>A0A6M3JT76_9ZZZZ</name>
<evidence type="ECO:0000313" key="2">
    <source>
        <dbReference type="EMBL" id="QJA89115.1"/>
    </source>
</evidence>
<accession>A0A6M3JT76</accession>
<proteinExistence type="predicted"/>
<evidence type="ECO:0000313" key="1">
    <source>
        <dbReference type="EMBL" id="QJA71937.1"/>
    </source>
</evidence>
<reference evidence="1" key="1">
    <citation type="submission" date="2020-03" db="EMBL/GenBank/DDBJ databases">
        <title>The deep terrestrial virosphere.</title>
        <authorList>
            <person name="Holmfeldt K."/>
            <person name="Nilsson E."/>
            <person name="Simone D."/>
            <person name="Lopez-Fernandez M."/>
            <person name="Wu X."/>
            <person name="de Brujin I."/>
            <person name="Lundin D."/>
            <person name="Andersson A."/>
            <person name="Bertilsson S."/>
            <person name="Dopson M."/>
        </authorList>
    </citation>
    <scope>NUCLEOTIDE SEQUENCE</scope>
    <source>
        <strain evidence="1">MM415A02969</strain>
        <strain evidence="2">MM415B02607</strain>
    </source>
</reference>
<gene>
    <name evidence="1" type="ORF">MM415A02969_0005</name>
    <name evidence="2" type="ORF">MM415B02607_0009</name>
</gene>